<organism evidence="5 6">
    <name type="scientific">Sphingobium chlorophenolicum</name>
    <dbReference type="NCBI Taxonomy" id="46429"/>
    <lineage>
        <taxon>Bacteria</taxon>
        <taxon>Pseudomonadati</taxon>
        <taxon>Pseudomonadota</taxon>
        <taxon>Alphaproteobacteria</taxon>
        <taxon>Sphingomonadales</taxon>
        <taxon>Sphingomonadaceae</taxon>
        <taxon>Sphingobium</taxon>
    </lineage>
</organism>
<dbReference type="Gene3D" id="1.10.10.10">
    <property type="entry name" value="Winged helix-like DNA-binding domain superfamily/Winged helix DNA-binding domain"/>
    <property type="match status" value="1"/>
</dbReference>
<evidence type="ECO:0000313" key="5">
    <source>
        <dbReference type="EMBL" id="KEQ53797.1"/>
    </source>
</evidence>
<accession>A0A081RF24</accession>
<dbReference type="Gene3D" id="1.20.120.530">
    <property type="entry name" value="GntR ligand-binding domain-like"/>
    <property type="match status" value="1"/>
</dbReference>
<protein>
    <submittedName>
        <fullName evidence="5">Transcriptional regulator, GntR family</fullName>
    </submittedName>
</protein>
<dbReference type="eggNOG" id="COG1802">
    <property type="taxonomic scope" value="Bacteria"/>
</dbReference>
<reference evidence="5 6" key="1">
    <citation type="submission" date="2014-02" db="EMBL/GenBank/DDBJ databases">
        <title>Whole genome sequence of Sphingobium chlorophenolicum NBRC 16172.</title>
        <authorList>
            <person name="Gan H.M."/>
            <person name="Gan H.Y."/>
            <person name="Chew T.H."/>
            <person name="Savka M.A."/>
        </authorList>
    </citation>
    <scope>NUCLEOTIDE SEQUENCE [LARGE SCALE GENOMIC DNA]</scope>
    <source>
        <strain evidence="5 6">NBRC 16172</strain>
    </source>
</reference>
<dbReference type="CDD" id="cd07377">
    <property type="entry name" value="WHTH_GntR"/>
    <property type="match status" value="1"/>
</dbReference>
<feature type="domain" description="HTH gntR-type" evidence="4">
    <location>
        <begin position="8"/>
        <end position="75"/>
    </location>
</feature>
<dbReference type="PATRIC" id="fig|46429.4.peg.1811"/>
<dbReference type="SUPFAM" id="SSF48008">
    <property type="entry name" value="GntR ligand-binding domain-like"/>
    <property type="match status" value="1"/>
</dbReference>
<name>A0A081RF24_SPHCR</name>
<dbReference type="Pfam" id="PF00392">
    <property type="entry name" value="GntR"/>
    <property type="match status" value="1"/>
</dbReference>
<evidence type="ECO:0000259" key="4">
    <source>
        <dbReference type="PROSITE" id="PS50949"/>
    </source>
</evidence>
<evidence type="ECO:0000313" key="6">
    <source>
        <dbReference type="Proteomes" id="UP000028411"/>
    </source>
</evidence>
<gene>
    <name evidence="5" type="ORF">BV95_01842</name>
</gene>
<keyword evidence="2" id="KW-0238">DNA-binding</keyword>
<dbReference type="EMBL" id="JFHR01000017">
    <property type="protein sequence ID" value="KEQ53797.1"/>
    <property type="molecule type" value="Genomic_DNA"/>
</dbReference>
<dbReference type="SUPFAM" id="SSF46785">
    <property type="entry name" value="Winged helix' DNA-binding domain"/>
    <property type="match status" value="1"/>
</dbReference>
<dbReference type="InterPro" id="IPR000524">
    <property type="entry name" value="Tscrpt_reg_HTH_GntR"/>
</dbReference>
<evidence type="ECO:0000256" key="1">
    <source>
        <dbReference type="ARBA" id="ARBA00023015"/>
    </source>
</evidence>
<dbReference type="AlphaFoldDB" id="A0A081RF24"/>
<evidence type="ECO:0000256" key="2">
    <source>
        <dbReference type="ARBA" id="ARBA00023125"/>
    </source>
</evidence>
<dbReference type="Pfam" id="PF07729">
    <property type="entry name" value="FCD"/>
    <property type="match status" value="1"/>
</dbReference>
<dbReference type="PANTHER" id="PTHR43537">
    <property type="entry name" value="TRANSCRIPTIONAL REGULATOR, GNTR FAMILY"/>
    <property type="match status" value="1"/>
</dbReference>
<proteinExistence type="predicted"/>
<dbReference type="InterPro" id="IPR011711">
    <property type="entry name" value="GntR_C"/>
</dbReference>
<keyword evidence="1" id="KW-0805">Transcription regulation</keyword>
<comment type="caution">
    <text evidence="5">The sequence shown here is derived from an EMBL/GenBank/DDBJ whole genome shotgun (WGS) entry which is preliminary data.</text>
</comment>
<dbReference type="SMART" id="SM00345">
    <property type="entry name" value="HTH_GNTR"/>
    <property type="match status" value="1"/>
</dbReference>
<dbReference type="OrthoDB" id="9810548at2"/>
<dbReference type="Proteomes" id="UP000028411">
    <property type="component" value="Unassembled WGS sequence"/>
</dbReference>
<dbReference type="PROSITE" id="PS50949">
    <property type="entry name" value="HTH_GNTR"/>
    <property type="match status" value="1"/>
</dbReference>
<sequence length="219" mass="25046">MEAETSAEIGGARLAELMREQILCGKLEPGMRIRQEELAAQYGASRQPVRDALRMLASTGLVRLVANTGAWVSSLTLNECVEIYRMRELLEPLALRDSVPNLDPLDIERMRELCDRMASDGIDASFIKNDRQFHLLGYAGSSMTMLRGMIESFWDQTQHYRRTFVSLVEPGRQWVIHSEHRLIMDAIERRDAIEAAALLKGHIRRTRIELQKHPELFKG</sequence>
<dbReference type="PANTHER" id="PTHR43537:SF24">
    <property type="entry name" value="GLUCONATE OPERON TRANSCRIPTIONAL REPRESSOR"/>
    <property type="match status" value="1"/>
</dbReference>
<dbReference type="InterPro" id="IPR008920">
    <property type="entry name" value="TF_FadR/GntR_C"/>
</dbReference>
<dbReference type="SMART" id="SM00895">
    <property type="entry name" value="FCD"/>
    <property type="match status" value="1"/>
</dbReference>
<dbReference type="GO" id="GO:0003700">
    <property type="term" value="F:DNA-binding transcription factor activity"/>
    <property type="evidence" value="ECO:0007669"/>
    <property type="project" value="InterPro"/>
</dbReference>
<keyword evidence="3" id="KW-0804">Transcription</keyword>
<dbReference type="InterPro" id="IPR036390">
    <property type="entry name" value="WH_DNA-bd_sf"/>
</dbReference>
<dbReference type="InterPro" id="IPR036388">
    <property type="entry name" value="WH-like_DNA-bd_sf"/>
</dbReference>
<dbReference type="GO" id="GO:0003677">
    <property type="term" value="F:DNA binding"/>
    <property type="evidence" value="ECO:0007669"/>
    <property type="project" value="UniProtKB-KW"/>
</dbReference>
<evidence type="ECO:0000256" key="3">
    <source>
        <dbReference type="ARBA" id="ARBA00023163"/>
    </source>
</evidence>